<dbReference type="AlphaFoldDB" id="A0A4T0UK71"/>
<protein>
    <submittedName>
        <fullName evidence="1">Uncharacterized protein</fullName>
    </submittedName>
</protein>
<evidence type="ECO:0000313" key="2">
    <source>
        <dbReference type="Proteomes" id="UP000308891"/>
    </source>
</evidence>
<comment type="caution">
    <text evidence="1">The sequence shown here is derived from an EMBL/GenBank/DDBJ whole genome shotgun (WGS) entry which is preliminary data.</text>
</comment>
<dbReference type="OrthoDB" id="9864898at2"/>
<dbReference type="RefSeq" id="WP_136555373.1">
    <property type="nucleotide sequence ID" value="NZ_STGJ01000020.1"/>
</dbReference>
<dbReference type="EMBL" id="STGJ01000020">
    <property type="protein sequence ID" value="TIC78948.1"/>
    <property type="molecule type" value="Genomic_DNA"/>
</dbReference>
<keyword evidence="2" id="KW-1185">Reference proteome</keyword>
<accession>A0A4T0UK71</accession>
<evidence type="ECO:0000313" key="1">
    <source>
        <dbReference type="EMBL" id="TIC78948.1"/>
    </source>
</evidence>
<organism evidence="1 2">
    <name type="scientific">Crenobacter intestini</name>
    <dbReference type="NCBI Taxonomy" id="2563443"/>
    <lineage>
        <taxon>Bacteria</taxon>
        <taxon>Pseudomonadati</taxon>
        <taxon>Pseudomonadota</taxon>
        <taxon>Betaproteobacteria</taxon>
        <taxon>Neisseriales</taxon>
        <taxon>Neisseriaceae</taxon>
        <taxon>Crenobacter</taxon>
    </lineage>
</organism>
<name>A0A4T0UK71_9NEIS</name>
<dbReference type="Proteomes" id="UP000308891">
    <property type="component" value="Unassembled WGS sequence"/>
</dbReference>
<sequence length="99" mass="10896">MPTRRLLGWMVAIHTPNPRGPAAALLMQGAAYLSASTRICGCEKGAFLSNELLAHRFAKAMAPIMQKRHGAATELEVVRVERYDRASHDDLPVSQRLKA</sequence>
<gene>
    <name evidence="1" type="ORF">E5K04_14410</name>
</gene>
<reference evidence="1 2" key="1">
    <citation type="submission" date="2019-04" db="EMBL/GenBank/DDBJ databases">
        <title>Crenobacter sp. nov.</title>
        <authorList>
            <person name="Shi S."/>
        </authorList>
    </citation>
    <scope>NUCLEOTIDE SEQUENCE [LARGE SCALE GENOMIC DNA]</scope>
    <source>
        <strain evidence="1 2">GY 70310</strain>
    </source>
</reference>
<proteinExistence type="predicted"/>